<dbReference type="InterPro" id="IPR001433">
    <property type="entry name" value="OxRdtase_FAD/NAD-bd"/>
</dbReference>
<dbReference type="SUPFAM" id="SSF63380">
    <property type="entry name" value="Riboflavin synthase domain-like"/>
    <property type="match status" value="1"/>
</dbReference>
<protein>
    <submittedName>
        <fullName evidence="6">Oxidoreductase</fullName>
    </submittedName>
</protein>
<dbReference type="PANTHER" id="PTHR47354">
    <property type="entry name" value="NADH OXIDOREDUCTASE HCR"/>
    <property type="match status" value="1"/>
</dbReference>
<dbReference type="PRINTS" id="PR00410">
    <property type="entry name" value="PHEHYDRXLASE"/>
</dbReference>
<evidence type="ECO:0000313" key="6">
    <source>
        <dbReference type="EMBL" id="OUC76010.1"/>
    </source>
</evidence>
<keyword evidence="2" id="KW-0001">2Fe-2S</keyword>
<keyword evidence="7" id="KW-1185">Reference proteome</keyword>
<dbReference type="AlphaFoldDB" id="A0A243Q3V6"/>
<dbReference type="STRING" id="417102.CA982_23975"/>
<dbReference type="EMBL" id="NGFO01000043">
    <property type="protein sequence ID" value="OUC76010.1"/>
    <property type="molecule type" value="Genomic_DNA"/>
</dbReference>
<proteinExistence type="predicted"/>
<name>A0A243Q3V6_9ACTN</name>
<dbReference type="OrthoDB" id="4307358at2"/>
<evidence type="ECO:0000256" key="1">
    <source>
        <dbReference type="ARBA" id="ARBA00001974"/>
    </source>
</evidence>
<evidence type="ECO:0000256" key="2">
    <source>
        <dbReference type="ARBA" id="ARBA00022714"/>
    </source>
</evidence>
<reference evidence="6 7" key="1">
    <citation type="submission" date="2017-05" db="EMBL/GenBank/DDBJ databases">
        <title>Biotechnological potential of actinobacteria isolated from South African environments.</title>
        <authorList>
            <person name="Le Roes-Hill M."/>
            <person name="Prins A."/>
            <person name="Durrell K.A."/>
        </authorList>
    </citation>
    <scope>NUCLEOTIDE SEQUENCE [LARGE SCALE GENOMIC DNA]</scope>
    <source>
        <strain evidence="6">BS2</strain>
    </source>
</reference>
<dbReference type="InterPro" id="IPR039261">
    <property type="entry name" value="FNR_nucleotide-bd"/>
</dbReference>
<dbReference type="CDD" id="cd00207">
    <property type="entry name" value="fer2"/>
    <property type="match status" value="1"/>
</dbReference>
<dbReference type="Pfam" id="PF00111">
    <property type="entry name" value="Fer2"/>
    <property type="match status" value="1"/>
</dbReference>
<dbReference type="Pfam" id="PF00175">
    <property type="entry name" value="NAD_binding_1"/>
    <property type="match status" value="1"/>
</dbReference>
<dbReference type="InterPro" id="IPR050415">
    <property type="entry name" value="MRET"/>
</dbReference>
<keyword evidence="2" id="KW-0408">Iron</keyword>
<dbReference type="Proteomes" id="UP000194632">
    <property type="component" value="Unassembled WGS sequence"/>
</dbReference>
<dbReference type="PROSITE" id="PS00197">
    <property type="entry name" value="2FE2S_FER_1"/>
    <property type="match status" value="1"/>
</dbReference>
<dbReference type="Gene3D" id="2.40.30.10">
    <property type="entry name" value="Translation factors"/>
    <property type="match status" value="1"/>
</dbReference>
<dbReference type="InterPro" id="IPR006058">
    <property type="entry name" value="2Fe2S_fd_BS"/>
</dbReference>
<keyword evidence="3" id="KW-0411">Iron-sulfur</keyword>
<evidence type="ECO:0000259" key="5">
    <source>
        <dbReference type="PROSITE" id="PS51384"/>
    </source>
</evidence>
<dbReference type="CDD" id="cd06187">
    <property type="entry name" value="O2ase_reductase_like"/>
    <property type="match status" value="1"/>
</dbReference>
<accession>A0A243Q3V6</accession>
<dbReference type="RefSeq" id="WP_086537640.1">
    <property type="nucleotide sequence ID" value="NZ_NGFO01000043.1"/>
</dbReference>
<dbReference type="Pfam" id="PF00970">
    <property type="entry name" value="FAD_binding_6"/>
    <property type="match status" value="1"/>
</dbReference>
<organism evidence="6 7">
    <name type="scientific">Gordonia lacunae</name>
    <dbReference type="NCBI Taxonomy" id="417102"/>
    <lineage>
        <taxon>Bacteria</taxon>
        <taxon>Bacillati</taxon>
        <taxon>Actinomycetota</taxon>
        <taxon>Actinomycetes</taxon>
        <taxon>Mycobacteriales</taxon>
        <taxon>Gordoniaceae</taxon>
        <taxon>Gordonia</taxon>
    </lineage>
</organism>
<dbReference type="InterPro" id="IPR017938">
    <property type="entry name" value="Riboflavin_synthase-like_b-brl"/>
</dbReference>
<comment type="caution">
    <text evidence="6">The sequence shown here is derived from an EMBL/GenBank/DDBJ whole genome shotgun (WGS) entry which is preliminary data.</text>
</comment>
<dbReference type="InterPro" id="IPR001041">
    <property type="entry name" value="2Fe-2S_ferredoxin-type"/>
</dbReference>
<keyword evidence="2" id="KW-0479">Metal-binding</keyword>
<evidence type="ECO:0000313" key="7">
    <source>
        <dbReference type="Proteomes" id="UP000194632"/>
    </source>
</evidence>
<dbReference type="PROSITE" id="PS51085">
    <property type="entry name" value="2FE2S_FER_2"/>
    <property type="match status" value="1"/>
</dbReference>
<dbReference type="PROSITE" id="PS51384">
    <property type="entry name" value="FAD_FR"/>
    <property type="match status" value="1"/>
</dbReference>
<dbReference type="PANTHER" id="PTHR47354:SF5">
    <property type="entry name" value="PROTEIN RFBI"/>
    <property type="match status" value="1"/>
</dbReference>
<dbReference type="SUPFAM" id="SSF54292">
    <property type="entry name" value="2Fe-2S ferredoxin-like"/>
    <property type="match status" value="1"/>
</dbReference>
<feature type="domain" description="2Fe-2S ferredoxin-type" evidence="4">
    <location>
        <begin position="9"/>
        <end position="101"/>
    </location>
</feature>
<dbReference type="GO" id="GO:0051537">
    <property type="term" value="F:2 iron, 2 sulfur cluster binding"/>
    <property type="evidence" value="ECO:0007669"/>
    <property type="project" value="UniProtKB-KW"/>
</dbReference>
<gene>
    <name evidence="6" type="ORF">CA982_23975</name>
</gene>
<feature type="domain" description="FAD-binding FR-type" evidence="5">
    <location>
        <begin position="109"/>
        <end position="209"/>
    </location>
</feature>
<dbReference type="InterPro" id="IPR008333">
    <property type="entry name" value="Cbr1-like_FAD-bd_dom"/>
</dbReference>
<sequence>MSDPTTRSDPTTFRIDTGTTSVTCGSGQRVLDALLRQGVWIPNSCNQGTCGTCKVRVTGGMVDAPPAPDTVLSDSERDQGYVLSCQSTPTTDIVVEPPADESGAHHHALRDLAGTVSSLTTVADDTVSVTVSLDDPFEFTAGQYVELSIPGTDQTRPYSMANPPSESGTLEFHIRRQPDGLATDGWIFDSLTVGSSVSMTGPWGDFCHREDEPGVGLILLAGGTGLAPLKSIARAALEADPEREIHVYHGVRTETELYDVDFWRALATEHPNVRYTPCLSRQQWCGRAGYVGDAMMADFGSCRNHAAYLCGPPAMVEAGVRALKRRRMPPRRIRREKYTPATSLLTL</sequence>
<dbReference type="InterPro" id="IPR012675">
    <property type="entry name" value="Beta-grasp_dom_sf"/>
</dbReference>
<dbReference type="GO" id="GO:0016491">
    <property type="term" value="F:oxidoreductase activity"/>
    <property type="evidence" value="ECO:0007669"/>
    <property type="project" value="InterPro"/>
</dbReference>
<comment type="cofactor">
    <cofactor evidence="1">
        <name>FAD</name>
        <dbReference type="ChEBI" id="CHEBI:57692"/>
    </cofactor>
</comment>
<dbReference type="InterPro" id="IPR036010">
    <property type="entry name" value="2Fe-2S_ferredoxin-like_sf"/>
</dbReference>
<evidence type="ECO:0000256" key="3">
    <source>
        <dbReference type="ARBA" id="ARBA00023014"/>
    </source>
</evidence>
<dbReference type="InterPro" id="IPR017927">
    <property type="entry name" value="FAD-bd_FR_type"/>
</dbReference>
<dbReference type="Gene3D" id="3.10.20.30">
    <property type="match status" value="1"/>
</dbReference>
<dbReference type="Gene3D" id="3.40.50.80">
    <property type="entry name" value="Nucleotide-binding domain of ferredoxin-NADP reductase (FNR) module"/>
    <property type="match status" value="1"/>
</dbReference>
<evidence type="ECO:0000259" key="4">
    <source>
        <dbReference type="PROSITE" id="PS51085"/>
    </source>
</evidence>
<dbReference type="SUPFAM" id="SSF52343">
    <property type="entry name" value="Ferredoxin reductase-like, C-terminal NADP-linked domain"/>
    <property type="match status" value="1"/>
</dbReference>